<gene>
    <name evidence="2" type="ORF">FRACYDRAFT_238440</name>
</gene>
<dbReference type="EMBL" id="KV784357">
    <property type="protein sequence ID" value="OEU18009.1"/>
    <property type="molecule type" value="Genomic_DNA"/>
</dbReference>
<dbReference type="InParanoid" id="A0A1E7FIK6"/>
<evidence type="ECO:0000313" key="2">
    <source>
        <dbReference type="EMBL" id="OEU18009.1"/>
    </source>
</evidence>
<name>A0A1E7FIK6_9STRA</name>
<feature type="region of interest" description="Disordered" evidence="1">
    <location>
        <begin position="93"/>
        <end position="115"/>
    </location>
</feature>
<reference evidence="2 3" key="1">
    <citation type="submission" date="2016-09" db="EMBL/GenBank/DDBJ databases">
        <title>Extensive genetic diversity and differential bi-allelic expression allows diatom success in the polar Southern Ocean.</title>
        <authorList>
            <consortium name="DOE Joint Genome Institute"/>
            <person name="Mock T."/>
            <person name="Otillar R.P."/>
            <person name="Strauss J."/>
            <person name="Dupont C."/>
            <person name="Frickenhaus S."/>
            <person name="Maumus F."/>
            <person name="Mcmullan M."/>
            <person name="Sanges R."/>
            <person name="Schmutz J."/>
            <person name="Toseland A."/>
            <person name="Valas R."/>
            <person name="Veluchamy A."/>
            <person name="Ward B.J."/>
            <person name="Allen A."/>
            <person name="Barry K."/>
            <person name="Falciatore A."/>
            <person name="Ferrante M."/>
            <person name="Fortunato A.E."/>
            <person name="Gloeckner G."/>
            <person name="Gruber A."/>
            <person name="Hipkin R."/>
            <person name="Janech M."/>
            <person name="Kroth P."/>
            <person name="Leese F."/>
            <person name="Lindquist E."/>
            <person name="Lyon B.R."/>
            <person name="Martin J."/>
            <person name="Mayer C."/>
            <person name="Parker M."/>
            <person name="Quesneville H."/>
            <person name="Raymond J."/>
            <person name="Uhlig C."/>
            <person name="Valentin K.U."/>
            <person name="Worden A.Z."/>
            <person name="Armbrust E.V."/>
            <person name="Bowler C."/>
            <person name="Green B."/>
            <person name="Moulton V."/>
            <person name="Van Oosterhout C."/>
            <person name="Grigoriev I."/>
        </authorList>
    </citation>
    <scope>NUCLEOTIDE SEQUENCE [LARGE SCALE GENOMIC DNA]</scope>
    <source>
        <strain evidence="2 3">CCMP1102</strain>
    </source>
</reference>
<feature type="compositionally biased region" description="Basic and acidic residues" evidence="1">
    <location>
        <begin position="93"/>
        <end position="102"/>
    </location>
</feature>
<dbReference type="KEGG" id="fcy:FRACYDRAFT_238440"/>
<dbReference type="Proteomes" id="UP000095751">
    <property type="component" value="Unassembled WGS sequence"/>
</dbReference>
<organism evidence="2 3">
    <name type="scientific">Fragilariopsis cylindrus CCMP1102</name>
    <dbReference type="NCBI Taxonomy" id="635003"/>
    <lineage>
        <taxon>Eukaryota</taxon>
        <taxon>Sar</taxon>
        <taxon>Stramenopiles</taxon>
        <taxon>Ochrophyta</taxon>
        <taxon>Bacillariophyta</taxon>
        <taxon>Bacillariophyceae</taxon>
        <taxon>Bacillariophycidae</taxon>
        <taxon>Bacillariales</taxon>
        <taxon>Bacillariaceae</taxon>
        <taxon>Fragilariopsis</taxon>
    </lineage>
</organism>
<proteinExistence type="predicted"/>
<protein>
    <submittedName>
        <fullName evidence="2">Uncharacterized protein</fullName>
    </submittedName>
</protein>
<sequence length="327" mass="37200">MIAALAYVYNLNNNENSNNDNDNDDNDNKVEYVYGGACGGSGGPNTKLLFSQHRKLIHAIGLDEVFKITNRYPQGIVKQKDIRIIIRKIESKDYEQQDKDQQDQGEVDENYDTTTNNNNKYKVVVHIRRGDVTPCMTGPPTRSDKIKISRYTPNLLFLNVLQQIIDNKTYGMNLQPNEVTIFSTSSTIQQYENFTIFEKLGYNIEINGPIENVWKRISSPETKIVILSKSSFSYVPALLASGDNATTTTTNTKIIYTPFWMEAPTTTTTTTNRSSESFWDVVDQQILNDAEVKMKELRSKFCGSAKKNQISWSNDDDKVYDDDNYAP</sequence>
<evidence type="ECO:0000313" key="3">
    <source>
        <dbReference type="Proteomes" id="UP000095751"/>
    </source>
</evidence>
<keyword evidence="3" id="KW-1185">Reference proteome</keyword>
<evidence type="ECO:0000256" key="1">
    <source>
        <dbReference type="SAM" id="MobiDB-lite"/>
    </source>
</evidence>
<dbReference type="AlphaFoldDB" id="A0A1E7FIK6"/>
<accession>A0A1E7FIK6</accession>